<keyword evidence="3" id="KW-1185">Reference proteome</keyword>
<protein>
    <submittedName>
        <fullName evidence="2">Uncharacterized protein</fullName>
    </submittedName>
</protein>
<dbReference type="AlphaFoldDB" id="A0A3M7SVU0"/>
<dbReference type="EMBL" id="REGN01000702">
    <property type="protein sequence ID" value="RNA39822.1"/>
    <property type="molecule type" value="Genomic_DNA"/>
</dbReference>
<accession>A0A3M7SVU0</accession>
<evidence type="ECO:0000313" key="3">
    <source>
        <dbReference type="Proteomes" id="UP000276133"/>
    </source>
</evidence>
<feature type="compositionally biased region" description="Basic and acidic residues" evidence="1">
    <location>
        <begin position="215"/>
        <end position="244"/>
    </location>
</feature>
<sequence>MQENKSAKYSAIFCILLAINKVDTDLKNCEKYEFAGNFFEKNYGLIELTDDESHKETINSLASQCDQFEKICKKIQSNYKDNEINTNKQLEKLQQEIREFDTLFNHKIEQGLTFTQDLRQNTDSLCEINRDYCFKITRETIQFNDQDYEEYIQTGKSPKQKEKNKVEEISDPKTNDELLKNFRLSAEDLKQSLNATSSEALTASFHLSSNFSRPSKNEIQHGFKRGISDKENLPDLSEKASKYK</sequence>
<feature type="region of interest" description="Disordered" evidence="1">
    <location>
        <begin position="206"/>
        <end position="244"/>
    </location>
</feature>
<comment type="caution">
    <text evidence="2">The sequence shown here is derived from an EMBL/GenBank/DDBJ whole genome shotgun (WGS) entry which is preliminary data.</text>
</comment>
<organism evidence="2 3">
    <name type="scientific">Brachionus plicatilis</name>
    <name type="common">Marine rotifer</name>
    <name type="synonym">Brachionus muelleri</name>
    <dbReference type="NCBI Taxonomy" id="10195"/>
    <lineage>
        <taxon>Eukaryota</taxon>
        <taxon>Metazoa</taxon>
        <taxon>Spiralia</taxon>
        <taxon>Gnathifera</taxon>
        <taxon>Rotifera</taxon>
        <taxon>Eurotatoria</taxon>
        <taxon>Monogononta</taxon>
        <taxon>Pseudotrocha</taxon>
        <taxon>Ploima</taxon>
        <taxon>Brachionidae</taxon>
        <taxon>Brachionus</taxon>
    </lineage>
</organism>
<gene>
    <name evidence="2" type="ORF">BpHYR1_014264</name>
</gene>
<name>A0A3M7SVU0_BRAPC</name>
<proteinExistence type="predicted"/>
<evidence type="ECO:0000313" key="2">
    <source>
        <dbReference type="EMBL" id="RNA39822.1"/>
    </source>
</evidence>
<dbReference type="Proteomes" id="UP000276133">
    <property type="component" value="Unassembled WGS sequence"/>
</dbReference>
<evidence type="ECO:0000256" key="1">
    <source>
        <dbReference type="SAM" id="MobiDB-lite"/>
    </source>
</evidence>
<reference evidence="2 3" key="1">
    <citation type="journal article" date="2018" name="Sci. Rep.">
        <title>Genomic signatures of local adaptation to the degree of environmental predictability in rotifers.</title>
        <authorList>
            <person name="Franch-Gras L."/>
            <person name="Hahn C."/>
            <person name="Garcia-Roger E.M."/>
            <person name="Carmona M.J."/>
            <person name="Serra M."/>
            <person name="Gomez A."/>
        </authorList>
    </citation>
    <scope>NUCLEOTIDE SEQUENCE [LARGE SCALE GENOMIC DNA]</scope>
    <source>
        <strain evidence="2">HYR1</strain>
    </source>
</reference>